<dbReference type="InterPro" id="IPR001647">
    <property type="entry name" value="HTH_TetR"/>
</dbReference>
<dbReference type="SUPFAM" id="SSF46689">
    <property type="entry name" value="Homeodomain-like"/>
    <property type="match status" value="1"/>
</dbReference>
<dbReference type="InterPro" id="IPR050109">
    <property type="entry name" value="HTH-type_TetR-like_transc_reg"/>
</dbReference>
<accession>A0A652YLF5</accession>
<dbReference type="PRINTS" id="PR00455">
    <property type="entry name" value="HTHTETR"/>
</dbReference>
<dbReference type="GO" id="GO:0003700">
    <property type="term" value="F:DNA-binding transcription factor activity"/>
    <property type="evidence" value="ECO:0007669"/>
    <property type="project" value="TreeGrafter"/>
</dbReference>
<keyword evidence="3" id="KW-0804">Transcription</keyword>
<keyword evidence="1" id="KW-0805">Transcription regulation</keyword>
<dbReference type="AlphaFoldDB" id="A0A652YLF5"/>
<dbReference type="Pfam" id="PF00440">
    <property type="entry name" value="TetR_N"/>
    <property type="match status" value="1"/>
</dbReference>
<protein>
    <submittedName>
        <fullName evidence="6">TetR family transcriptional regulator</fullName>
    </submittedName>
</protein>
<evidence type="ECO:0000256" key="4">
    <source>
        <dbReference type="PROSITE-ProRule" id="PRU00335"/>
    </source>
</evidence>
<evidence type="ECO:0000313" key="6">
    <source>
        <dbReference type="EMBL" id="TYQ02189.1"/>
    </source>
</evidence>
<dbReference type="InterPro" id="IPR049445">
    <property type="entry name" value="TetR_SbtR-like_C"/>
</dbReference>
<evidence type="ECO:0000256" key="2">
    <source>
        <dbReference type="ARBA" id="ARBA00023125"/>
    </source>
</evidence>
<dbReference type="InterPro" id="IPR036271">
    <property type="entry name" value="Tet_transcr_reg_TetR-rel_C_sf"/>
</dbReference>
<dbReference type="InterPro" id="IPR009057">
    <property type="entry name" value="Homeodomain-like_sf"/>
</dbReference>
<dbReference type="PROSITE" id="PS50977">
    <property type="entry name" value="HTH_TETR_2"/>
    <property type="match status" value="1"/>
</dbReference>
<gene>
    <name evidence="6" type="ORF">FNL38_1067</name>
</gene>
<evidence type="ECO:0000259" key="5">
    <source>
        <dbReference type="PROSITE" id="PS50977"/>
    </source>
</evidence>
<dbReference type="EMBL" id="VNIQ01000006">
    <property type="protein sequence ID" value="TYQ02189.1"/>
    <property type="molecule type" value="Genomic_DNA"/>
</dbReference>
<dbReference type="InterPro" id="IPR023772">
    <property type="entry name" value="DNA-bd_HTH_TetR-type_CS"/>
</dbReference>
<dbReference type="PANTHER" id="PTHR30055">
    <property type="entry name" value="HTH-TYPE TRANSCRIPTIONAL REGULATOR RUTR"/>
    <property type="match status" value="1"/>
</dbReference>
<dbReference type="GO" id="GO:0000976">
    <property type="term" value="F:transcription cis-regulatory region binding"/>
    <property type="evidence" value="ECO:0007669"/>
    <property type="project" value="TreeGrafter"/>
</dbReference>
<dbReference type="SUPFAM" id="SSF48498">
    <property type="entry name" value="Tetracyclin repressor-like, C-terminal domain"/>
    <property type="match status" value="1"/>
</dbReference>
<keyword evidence="2 4" id="KW-0238">DNA-binding</keyword>
<evidence type="ECO:0000256" key="1">
    <source>
        <dbReference type="ARBA" id="ARBA00023015"/>
    </source>
</evidence>
<sequence>MASPVSKNATPKWRSCLHLASKLDIMSTAMERPLRADAARNRRLIIDAARELYAEEGIDVTLDDVARRAGVGVGTVYRRFANKEELIDGVFQQNFADMAAATEASLANPDPWDALVTFAEFACGRMSVNRGLKDVLNGTDEGCEQVASQRSIIEPAVEEIFRRARDAGMLRPDAVSTDLFGLIFMVGAVTEFAQPVNPTVWRRFLSVMLDGLRAEGKHRDPLPLPPLTPDELHEAKLILKSRKR</sequence>
<reference evidence="6" key="1">
    <citation type="submission" date="2019-07" db="EMBL/GenBank/DDBJ databases">
        <title>Genomic Encyclopedia of Type Strains, Phase IV (KMG-IV): sequencing the most valuable type-strain genomes for metagenomic binning, comparative biology and taxonomic classification.</title>
        <authorList>
            <person name="Goeker M."/>
        </authorList>
    </citation>
    <scope>NUCLEOTIDE SEQUENCE</scope>
    <source>
        <strain evidence="6">DSM 44596</strain>
    </source>
</reference>
<proteinExistence type="predicted"/>
<feature type="domain" description="HTH tetR-type" evidence="5">
    <location>
        <begin position="39"/>
        <end position="98"/>
    </location>
</feature>
<organism evidence="6">
    <name type="scientific">Nocardia globerula</name>
    <dbReference type="NCBI Taxonomy" id="1818"/>
    <lineage>
        <taxon>Bacteria</taxon>
        <taxon>Bacillati</taxon>
        <taxon>Actinomycetota</taxon>
        <taxon>Actinomycetes</taxon>
        <taxon>Mycobacteriales</taxon>
        <taxon>Nocardiaceae</taxon>
        <taxon>Nocardia</taxon>
    </lineage>
</organism>
<comment type="caution">
    <text evidence="6">The sequence shown here is derived from an EMBL/GenBank/DDBJ whole genome shotgun (WGS) entry which is preliminary data.</text>
</comment>
<name>A0A652YLF5_NOCGL</name>
<dbReference type="Gene3D" id="1.10.357.10">
    <property type="entry name" value="Tetracycline Repressor, domain 2"/>
    <property type="match status" value="1"/>
</dbReference>
<feature type="DNA-binding region" description="H-T-H motif" evidence="4">
    <location>
        <begin position="61"/>
        <end position="80"/>
    </location>
</feature>
<dbReference type="PANTHER" id="PTHR30055:SF234">
    <property type="entry name" value="HTH-TYPE TRANSCRIPTIONAL REGULATOR BETI"/>
    <property type="match status" value="1"/>
</dbReference>
<evidence type="ECO:0000256" key="3">
    <source>
        <dbReference type="ARBA" id="ARBA00023163"/>
    </source>
</evidence>
<dbReference type="PROSITE" id="PS01081">
    <property type="entry name" value="HTH_TETR_1"/>
    <property type="match status" value="1"/>
</dbReference>
<dbReference type="Pfam" id="PF21597">
    <property type="entry name" value="TetR_C_43"/>
    <property type="match status" value="1"/>
</dbReference>